<organism evidence="4 5">
    <name type="scientific">Sandaracinus amylolyticus</name>
    <dbReference type="NCBI Taxonomy" id="927083"/>
    <lineage>
        <taxon>Bacteria</taxon>
        <taxon>Pseudomonadati</taxon>
        <taxon>Myxococcota</taxon>
        <taxon>Polyangia</taxon>
        <taxon>Polyangiales</taxon>
        <taxon>Sandaracinaceae</taxon>
        <taxon>Sandaracinus</taxon>
    </lineage>
</organism>
<accession>A0A0F6W3R3</accession>
<sequence>MKSGDLASQPHRLRRPRGADHARKNTMEPSQTAPSERPLAASQRVAPDAWPPGRRSAKELLAAAKEFGKEDRARSWFHVVETFGVLAALSATTIAAPWLVVRVIAAVVMGLTIVRAFILYHDYMHNSLLRGSKVAKWIMYGFGVYVLTPPNVWRQTHNYHHANTAKIVGSHVGSYLMVTTEMWKQMTPTQRLVYKAYRHPLTIFFAYFTVFFYGMCVSSFLRNPKKNWDSALAVVLHVAAWIALIALAGFEVFFVAYFLPLFVATMSGAYLFYAQHDFPEMHVQPRETWEYTRAALESSSYMKTGPVMAWFTGNIGYHHVHHLNPGIPFYRLPEAMASIPELQSPKGTTSLHPRDIVACFRAKLWDAEQSRMVGYPEGT</sequence>
<dbReference type="GO" id="GO:0016020">
    <property type="term" value="C:membrane"/>
    <property type="evidence" value="ECO:0007669"/>
    <property type="project" value="TreeGrafter"/>
</dbReference>
<dbReference type="GO" id="GO:0006629">
    <property type="term" value="P:lipid metabolic process"/>
    <property type="evidence" value="ECO:0007669"/>
    <property type="project" value="InterPro"/>
</dbReference>
<dbReference type="KEGG" id="samy:DB32_003810"/>
<evidence type="ECO:0000256" key="1">
    <source>
        <dbReference type="SAM" id="MobiDB-lite"/>
    </source>
</evidence>
<feature type="transmembrane region" description="Helical" evidence="2">
    <location>
        <begin position="228"/>
        <end position="248"/>
    </location>
</feature>
<dbReference type="EMBL" id="CP011125">
    <property type="protein sequence ID" value="AKF06661.1"/>
    <property type="molecule type" value="Genomic_DNA"/>
</dbReference>
<feature type="region of interest" description="Disordered" evidence="1">
    <location>
        <begin position="1"/>
        <end position="52"/>
    </location>
</feature>
<feature type="transmembrane region" description="Helical" evidence="2">
    <location>
        <begin position="75"/>
        <end position="97"/>
    </location>
</feature>
<keyword evidence="5" id="KW-1185">Reference proteome</keyword>
<keyword evidence="2" id="KW-0812">Transmembrane</keyword>
<keyword evidence="2" id="KW-0472">Membrane</keyword>
<dbReference type="AlphaFoldDB" id="A0A0F6W3R3"/>
<evidence type="ECO:0000259" key="3">
    <source>
        <dbReference type="Pfam" id="PF00487"/>
    </source>
</evidence>
<dbReference type="InterPro" id="IPR012171">
    <property type="entry name" value="Fatty_acid_desaturase"/>
</dbReference>
<feature type="compositionally biased region" description="Basic and acidic residues" evidence="1">
    <location>
        <begin position="17"/>
        <end position="26"/>
    </location>
</feature>
<keyword evidence="2" id="KW-1133">Transmembrane helix</keyword>
<evidence type="ECO:0000313" key="5">
    <source>
        <dbReference type="Proteomes" id="UP000034883"/>
    </source>
</evidence>
<dbReference type="PANTHER" id="PTHR19353">
    <property type="entry name" value="FATTY ACID DESATURASE 2"/>
    <property type="match status" value="1"/>
</dbReference>
<dbReference type="Pfam" id="PF00487">
    <property type="entry name" value="FA_desaturase"/>
    <property type="match status" value="1"/>
</dbReference>
<evidence type="ECO:0000313" key="4">
    <source>
        <dbReference type="EMBL" id="AKF06661.1"/>
    </source>
</evidence>
<feature type="transmembrane region" description="Helical" evidence="2">
    <location>
        <begin position="201"/>
        <end position="221"/>
    </location>
</feature>
<name>A0A0F6W3R3_9BACT</name>
<proteinExistence type="predicted"/>
<gene>
    <name evidence="4" type="ORF">DB32_003810</name>
</gene>
<feature type="transmembrane region" description="Helical" evidence="2">
    <location>
        <begin position="254"/>
        <end position="273"/>
    </location>
</feature>
<evidence type="ECO:0000256" key="2">
    <source>
        <dbReference type="SAM" id="Phobius"/>
    </source>
</evidence>
<protein>
    <submittedName>
        <fullName evidence="4">Putative fatty acid desaturase</fullName>
    </submittedName>
</protein>
<dbReference type="InterPro" id="IPR005804">
    <property type="entry name" value="FA_desaturase_dom"/>
</dbReference>
<dbReference type="Proteomes" id="UP000034883">
    <property type="component" value="Chromosome"/>
</dbReference>
<dbReference type="GO" id="GO:0016717">
    <property type="term" value="F:oxidoreductase activity, acting on paired donors, with oxidation of a pair of donors resulting in the reduction of molecular oxygen to two molecules of water"/>
    <property type="evidence" value="ECO:0007669"/>
    <property type="project" value="TreeGrafter"/>
</dbReference>
<feature type="domain" description="Fatty acid desaturase" evidence="3">
    <location>
        <begin position="100"/>
        <end position="341"/>
    </location>
</feature>
<dbReference type="PANTHER" id="PTHR19353:SF73">
    <property type="entry name" value="FATTY ACID DESATURASE"/>
    <property type="match status" value="1"/>
</dbReference>
<feature type="transmembrane region" description="Helical" evidence="2">
    <location>
        <begin position="103"/>
        <end position="122"/>
    </location>
</feature>
<reference evidence="4 5" key="1">
    <citation type="submission" date="2015-03" db="EMBL/GenBank/DDBJ databases">
        <title>Genome assembly of Sandaracinus amylolyticus DSM 53668.</title>
        <authorList>
            <person name="Sharma G."/>
            <person name="Subramanian S."/>
        </authorList>
    </citation>
    <scope>NUCLEOTIDE SEQUENCE [LARGE SCALE GENOMIC DNA]</scope>
    <source>
        <strain evidence="4 5">DSM 53668</strain>
    </source>
</reference>
<dbReference type="STRING" id="927083.DB32_003810"/>